<feature type="transmembrane region" description="Helical" evidence="7">
    <location>
        <begin position="270"/>
        <end position="289"/>
    </location>
</feature>
<dbReference type="PROSITE" id="PS50850">
    <property type="entry name" value="MFS"/>
    <property type="match status" value="1"/>
</dbReference>
<dbReference type="InterPro" id="IPR036259">
    <property type="entry name" value="MFS_trans_sf"/>
</dbReference>
<keyword evidence="6 7" id="KW-0472">Membrane</keyword>
<dbReference type="EMBL" id="CP064760">
    <property type="protein sequence ID" value="QPE04315.1"/>
    <property type="molecule type" value="Genomic_DNA"/>
</dbReference>
<reference evidence="9 10" key="1">
    <citation type="submission" date="2020-11" db="EMBL/GenBank/DDBJ databases">
        <title>Amino acid is mineralized and recycled by bacteria in oceanic microbiome.</title>
        <authorList>
            <person name="Zheng L.Y."/>
        </authorList>
    </citation>
    <scope>NUCLEOTIDE SEQUENCE [LARGE SCALE GENOMIC DNA]</scope>
    <source>
        <strain evidence="9 10">A32-1</strain>
    </source>
</reference>
<feature type="transmembrane region" description="Helical" evidence="7">
    <location>
        <begin position="435"/>
        <end position="458"/>
    </location>
</feature>
<dbReference type="PANTHER" id="PTHR42718">
    <property type="entry name" value="MAJOR FACILITATOR SUPERFAMILY MULTIDRUG TRANSPORTER MFSC"/>
    <property type="match status" value="1"/>
</dbReference>
<accession>A0A7S8MXE0</accession>
<dbReference type="SUPFAM" id="SSF103473">
    <property type="entry name" value="MFS general substrate transporter"/>
    <property type="match status" value="1"/>
</dbReference>
<feature type="transmembrane region" description="Helical" evidence="7">
    <location>
        <begin position="340"/>
        <end position="363"/>
    </location>
</feature>
<name>A0A7S8MXE0_9MICO</name>
<feature type="transmembrane region" description="Helical" evidence="7">
    <location>
        <begin position="375"/>
        <end position="397"/>
    </location>
</feature>
<evidence type="ECO:0000256" key="6">
    <source>
        <dbReference type="ARBA" id="ARBA00023136"/>
    </source>
</evidence>
<protein>
    <submittedName>
        <fullName evidence="9">MFS transporter</fullName>
    </submittedName>
</protein>
<evidence type="ECO:0000259" key="8">
    <source>
        <dbReference type="PROSITE" id="PS50850"/>
    </source>
</evidence>
<feature type="domain" description="Major facilitator superfamily (MFS) profile" evidence="8">
    <location>
        <begin position="83"/>
        <end position="542"/>
    </location>
</feature>
<dbReference type="InterPro" id="IPR005829">
    <property type="entry name" value="Sugar_transporter_CS"/>
</dbReference>
<keyword evidence="4 7" id="KW-0812">Transmembrane</keyword>
<evidence type="ECO:0000256" key="1">
    <source>
        <dbReference type="ARBA" id="ARBA00004651"/>
    </source>
</evidence>
<dbReference type="Proteomes" id="UP000594480">
    <property type="component" value="Chromosome"/>
</dbReference>
<keyword evidence="3" id="KW-1003">Cell membrane</keyword>
<evidence type="ECO:0000256" key="4">
    <source>
        <dbReference type="ARBA" id="ARBA00022692"/>
    </source>
</evidence>
<feature type="transmembrane region" description="Helical" evidence="7">
    <location>
        <begin position="148"/>
        <end position="170"/>
    </location>
</feature>
<dbReference type="PROSITE" id="PS00216">
    <property type="entry name" value="SUGAR_TRANSPORT_1"/>
    <property type="match status" value="1"/>
</dbReference>
<evidence type="ECO:0000256" key="7">
    <source>
        <dbReference type="SAM" id="Phobius"/>
    </source>
</evidence>
<evidence type="ECO:0000313" key="9">
    <source>
        <dbReference type="EMBL" id="QPE04315.1"/>
    </source>
</evidence>
<dbReference type="GO" id="GO:0022857">
    <property type="term" value="F:transmembrane transporter activity"/>
    <property type="evidence" value="ECO:0007669"/>
    <property type="project" value="InterPro"/>
</dbReference>
<evidence type="ECO:0000313" key="10">
    <source>
        <dbReference type="Proteomes" id="UP000594480"/>
    </source>
</evidence>
<dbReference type="InterPro" id="IPR020846">
    <property type="entry name" value="MFS_dom"/>
</dbReference>
<evidence type="ECO:0000256" key="3">
    <source>
        <dbReference type="ARBA" id="ARBA00022475"/>
    </source>
</evidence>
<dbReference type="PANTHER" id="PTHR42718:SF46">
    <property type="entry name" value="BLR6921 PROTEIN"/>
    <property type="match status" value="1"/>
</dbReference>
<sequence>MSASRDASRGRPRRGAASTDVVVACESITLLALGSVAFRGSRAGSVYFRNRSFPILVSFVYADAVTTPDLASPTTPATRRWWTLGTVAIAQLMVVLDATVVNIALPAAQADLGFSDGDRQWVVTAYSLAFGSLLLLGGRLSDLIGRKLAFLIGLVGFAAASLLGGLSVSFEMLVAARALQGAFAALLAPTALAVLTTTFTIPRERSRAFGVFGAIAGAGGAVGLLLGGFLTEQFDWRWNLTINVVFAAIAFVLALVFVSTAPRQGPRPQLDIPGTLLASAGLFALVFGFSRAESDGWDAPMTWGSLLASGVLLVGFVFWQRATKHPLLPLPVVVDRNRGASFLSVMITGAGMFGVFLFVTYYFQLSLAYTPMQTGVAFLPMIVMLVIAAQLSTNLLLPRLGPKILVPTGMLLAAAAMVLFTRLDVDSSYFDALPALLVLGFGMGTIMPAAIQTATLGVDRRYAGVSSAMVNTSQQVGGSIGTALLNTLAATALTDYVAANQPASKAVLADAAVHSYTVAYWWSAAFFTAGAIIAAVLFRRKRFSVASAFHSETADAPALAH</sequence>
<keyword evidence="2" id="KW-0813">Transport</keyword>
<feature type="transmembrane region" description="Helical" evidence="7">
    <location>
        <begin position="182"/>
        <end position="201"/>
    </location>
</feature>
<keyword evidence="5 7" id="KW-1133">Transmembrane helix</keyword>
<proteinExistence type="predicted"/>
<dbReference type="GO" id="GO:0005886">
    <property type="term" value="C:plasma membrane"/>
    <property type="evidence" value="ECO:0007669"/>
    <property type="project" value="UniProtKB-SubCell"/>
</dbReference>
<gene>
    <name evidence="9" type="ORF">IT882_14300</name>
</gene>
<dbReference type="Pfam" id="PF07690">
    <property type="entry name" value="MFS_1"/>
    <property type="match status" value="1"/>
</dbReference>
<dbReference type="InterPro" id="IPR011701">
    <property type="entry name" value="MFS"/>
</dbReference>
<evidence type="ECO:0000256" key="2">
    <source>
        <dbReference type="ARBA" id="ARBA00022448"/>
    </source>
</evidence>
<feature type="transmembrane region" description="Helical" evidence="7">
    <location>
        <begin position="83"/>
        <end position="108"/>
    </location>
</feature>
<feature type="transmembrane region" description="Helical" evidence="7">
    <location>
        <begin position="236"/>
        <end position="258"/>
    </location>
</feature>
<feature type="transmembrane region" description="Helical" evidence="7">
    <location>
        <begin position="519"/>
        <end position="538"/>
    </location>
</feature>
<evidence type="ECO:0000256" key="5">
    <source>
        <dbReference type="ARBA" id="ARBA00022989"/>
    </source>
</evidence>
<keyword evidence="10" id="KW-1185">Reference proteome</keyword>
<feature type="transmembrane region" description="Helical" evidence="7">
    <location>
        <begin position="404"/>
        <end position="423"/>
    </location>
</feature>
<feature type="transmembrane region" description="Helical" evidence="7">
    <location>
        <begin position="208"/>
        <end position="230"/>
    </location>
</feature>
<dbReference type="AlphaFoldDB" id="A0A7S8MXE0"/>
<dbReference type="Gene3D" id="1.20.1720.10">
    <property type="entry name" value="Multidrug resistance protein D"/>
    <property type="match status" value="1"/>
</dbReference>
<feature type="transmembrane region" description="Helical" evidence="7">
    <location>
        <begin position="301"/>
        <end position="319"/>
    </location>
</feature>
<feature type="transmembrane region" description="Helical" evidence="7">
    <location>
        <begin position="120"/>
        <end position="136"/>
    </location>
</feature>
<dbReference type="KEGG" id="msf:IT882_14300"/>
<comment type="subcellular location">
    <subcellularLocation>
        <location evidence="1">Cell membrane</location>
        <topology evidence="1">Multi-pass membrane protein</topology>
    </subcellularLocation>
</comment>
<dbReference type="CDD" id="cd17321">
    <property type="entry name" value="MFS_MMR_MDR_like"/>
    <property type="match status" value="1"/>
</dbReference>
<organism evidence="9 10">
    <name type="scientific">Microbacterium schleiferi</name>
    <dbReference type="NCBI Taxonomy" id="69362"/>
    <lineage>
        <taxon>Bacteria</taxon>
        <taxon>Bacillati</taxon>
        <taxon>Actinomycetota</taxon>
        <taxon>Actinomycetes</taxon>
        <taxon>Micrococcales</taxon>
        <taxon>Microbacteriaceae</taxon>
        <taxon>Microbacterium</taxon>
    </lineage>
</organism>
<feature type="transmembrane region" description="Helical" evidence="7">
    <location>
        <begin position="479"/>
        <end position="499"/>
    </location>
</feature>
<dbReference type="Gene3D" id="1.20.1250.20">
    <property type="entry name" value="MFS general substrate transporter like domains"/>
    <property type="match status" value="1"/>
</dbReference>